<evidence type="ECO:0000256" key="5">
    <source>
        <dbReference type="ARBA" id="ARBA00023002"/>
    </source>
</evidence>
<proteinExistence type="inferred from homology"/>
<accession>A0ABP0XBC2</accession>
<evidence type="ECO:0000259" key="6">
    <source>
        <dbReference type="Pfam" id="PF09265"/>
    </source>
</evidence>
<keyword evidence="4" id="KW-0274">FAD</keyword>
<dbReference type="Pfam" id="PF09265">
    <property type="entry name" value="Cytokin-bind"/>
    <property type="match status" value="2"/>
</dbReference>
<evidence type="ECO:0000256" key="3">
    <source>
        <dbReference type="ARBA" id="ARBA00022630"/>
    </source>
</evidence>
<sequence length="211" mass="22968">MLISEMEDQLHTFDYIEGFVVMNNQDPINGLKSVPFSPDADQAVSGMSSNMLPTAVAASSVLYYLKAAVGYNLVDVESLEDVGSFALHPVAPVQHGRLLLQVSEPGPRCGAELACTATVGRAAPLARHVHPASSMTTFDSLVFQQLVPVEYGEPILVYPVNRNKWDRRTAAVVPDEEVFYLVAFLRNALPSGPGLESMLDENARILRVVKI</sequence>
<dbReference type="SUPFAM" id="SSF55103">
    <property type="entry name" value="FAD-linked oxidases, C-terminal domain"/>
    <property type="match status" value="1"/>
</dbReference>
<gene>
    <name evidence="7" type="ORF">CSSPJE1EN1_LOCUS21435</name>
</gene>
<keyword evidence="8" id="KW-1185">Reference proteome</keyword>
<evidence type="ECO:0000313" key="7">
    <source>
        <dbReference type="EMBL" id="CAK9275957.1"/>
    </source>
</evidence>
<keyword evidence="5" id="KW-0560">Oxidoreductase</keyword>
<comment type="cofactor">
    <cofactor evidence="1">
        <name>FAD</name>
        <dbReference type="ChEBI" id="CHEBI:57692"/>
    </cofactor>
</comment>
<keyword evidence="3" id="KW-0285">Flavoprotein</keyword>
<feature type="domain" description="Cytokinin dehydrogenase 1 FAD/cytokinin binding" evidence="6">
    <location>
        <begin position="131"/>
        <end position="209"/>
    </location>
</feature>
<dbReference type="InterPro" id="IPR050432">
    <property type="entry name" value="FAD-linked_Oxidoreductases_BP"/>
</dbReference>
<evidence type="ECO:0000256" key="2">
    <source>
        <dbReference type="ARBA" id="ARBA00005466"/>
    </source>
</evidence>
<dbReference type="PANTHER" id="PTHR13878:SF53">
    <property type="entry name" value="CYTOKININ DEHYDROGENASE 6"/>
    <property type="match status" value="1"/>
</dbReference>
<reference evidence="7" key="1">
    <citation type="submission" date="2024-02" db="EMBL/GenBank/DDBJ databases">
        <authorList>
            <consortium name="ELIXIR-Norway"/>
            <consortium name="Elixir Norway"/>
        </authorList>
    </citation>
    <scope>NUCLEOTIDE SEQUENCE</scope>
</reference>
<evidence type="ECO:0000256" key="1">
    <source>
        <dbReference type="ARBA" id="ARBA00001974"/>
    </source>
</evidence>
<dbReference type="Gene3D" id="3.40.462.10">
    <property type="entry name" value="FAD-linked oxidases, C-terminal domain"/>
    <property type="match status" value="2"/>
</dbReference>
<comment type="similarity">
    <text evidence="2">Belongs to the oxygen-dependent FAD-linked oxidoreductase family.</text>
</comment>
<dbReference type="Proteomes" id="UP001497444">
    <property type="component" value="Chromosome 7"/>
</dbReference>
<evidence type="ECO:0000313" key="8">
    <source>
        <dbReference type="Proteomes" id="UP001497444"/>
    </source>
</evidence>
<dbReference type="InterPro" id="IPR015345">
    <property type="entry name" value="Cytokinin_DH_FAD/cytokin-bd"/>
</dbReference>
<name>A0ABP0XBC2_9BRYO</name>
<dbReference type="InterPro" id="IPR016170">
    <property type="entry name" value="Cytok_DH_C_sf"/>
</dbReference>
<dbReference type="InterPro" id="IPR016164">
    <property type="entry name" value="FAD-linked_Oxase-like_C"/>
</dbReference>
<dbReference type="PANTHER" id="PTHR13878">
    <property type="entry name" value="GULONOLACTONE OXIDASE"/>
    <property type="match status" value="1"/>
</dbReference>
<evidence type="ECO:0000256" key="4">
    <source>
        <dbReference type="ARBA" id="ARBA00022827"/>
    </source>
</evidence>
<dbReference type="EMBL" id="OZ020102">
    <property type="protein sequence ID" value="CAK9275957.1"/>
    <property type="molecule type" value="Genomic_DNA"/>
</dbReference>
<organism evidence="7 8">
    <name type="scientific">Sphagnum jensenii</name>
    <dbReference type="NCBI Taxonomy" id="128206"/>
    <lineage>
        <taxon>Eukaryota</taxon>
        <taxon>Viridiplantae</taxon>
        <taxon>Streptophyta</taxon>
        <taxon>Embryophyta</taxon>
        <taxon>Bryophyta</taxon>
        <taxon>Sphagnophytina</taxon>
        <taxon>Sphagnopsida</taxon>
        <taxon>Sphagnales</taxon>
        <taxon>Sphagnaceae</taxon>
        <taxon>Sphagnum</taxon>
    </lineage>
</organism>
<protein>
    <recommendedName>
        <fullName evidence="6">Cytokinin dehydrogenase 1 FAD/cytokinin binding domain-containing protein</fullName>
    </recommendedName>
</protein>
<feature type="domain" description="Cytokinin dehydrogenase 1 FAD/cytokinin binding" evidence="6">
    <location>
        <begin position="2"/>
        <end position="80"/>
    </location>
</feature>